<evidence type="ECO:0000256" key="8">
    <source>
        <dbReference type="ARBA" id="ARBA00022679"/>
    </source>
</evidence>
<evidence type="ECO:0000256" key="11">
    <source>
        <dbReference type="ARBA" id="ARBA00023136"/>
    </source>
</evidence>
<organism evidence="14 15">
    <name type="scientific">Kaustia mangrovi</name>
    <dbReference type="NCBI Taxonomy" id="2593653"/>
    <lineage>
        <taxon>Bacteria</taxon>
        <taxon>Pseudomonadati</taxon>
        <taxon>Pseudomonadota</taxon>
        <taxon>Alphaproteobacteria</taxon>
        <taxon>Hyphomicrobiales</taxon>
        <taxon>Parvibaculaceae</taxon>
        <taxon>Kaustia</taxon>
    </lineage>
</organism>
<dbReference type="EMBL" id="CP058214">
    <property type="protein sequence ID" value="QPC42606.1"/>
    <property type="molecule type" value="Genomic_DNA"/>
</dbReference>
<proteinExistence type="inferred from homology"/>
<keyword evidence="5" id="KW-1003">Cell membrane</keyword>
<dbReference type="NCBIfam" id="NF003962">
    <property type="entry name" value="PRK05454.2-5"/>
    <property type="match status" value="1"/>
</dbReference>
<feature type="transmembrane region" description="Helical" evidence="12">
    <location>
        <begin position="86"/>
        <end position="111"/>
    </location>
</feature>
<dbReference type="Gene3D" id="3.90.550.10">
    <property type="entry name" value="Spore Coat Polysaccharide Biosynthesis Protein SpsA, Chain A"/>
    <property type="match status" value="1"/>
</dbReference>
<dbReference type="KEGG" id="kmn:HW532_07770"/>
<evidence type="ECO:0000256" key="5">
    <source>
        <dbReference type="ARBA" id="ARBA00022475"/>
    </source>
</evidence>
<evidence type="ECO:0000256" key="7">
    <source>
        <dbReference type="ARBA" id="ARBA00022676"/>
    </source>
</evidence>
<keyword evidence="10 12" id="KW-1133">Transmembrane helix</keyword>
<keyword evidence="7" id="KW-0328">Glycosyltransferase</keyword>
<gene>
    <name evidence="14" type="primary">mdoH</name>
    <name evidence="14" type="ORF">HW532_07770</name>
</gene>
<accession>A0A7S8C3B9</accession>
<dbReference type="CDD" id="cd04191">
    <property type="entry name" value="Glucan_BSP_MdoH"/>
    <property type="match status" value="1"/>
</dbReference>
<feature type="transmembrane region" description="Helical" evidence="12">
    <location>
        <begin position="458"/>
        <end position="481"/>
    </location>
</feature>
<dbReference type="SUPFAM" id="SSF53448">
    <property type="entry name" value="Nucleotide-diphospho-sugar transferases"/>
    <property type="match status" value="1"/>
</dbReference>
<evidence type="ECO:0000313" key="15">
    <source>
        <dbReference type="Proteomes" id="UP000593594"/>
    </source>
</evidence>
<dbReference type="Pfam" id="PF13632">
    <property type="entry name" value="Glyco_trans_2_3"/>
    <property type="match status" value="1"/>
</dbReference>
<comment type="similarity">
    <text evidence="3">Belongs to the glycosyltransferase 2 family. OpgH subfamily.</text>
</comment>
<evidence type="ECO:0000256" key="6">
    <source>
        <dbReference type="ARBA" id="ARBA00022519"/>
    </source>
</evidence>
<dbReference type="AlphaFoldDB" id="A0A7S8C3B9"/>
<keyword evidence="15" id="KW-1185">Reference proteome</keyword>
<dbReference type="GO" id="GO:0005886">
    <property type="term" value="C:plasma membrane"/>
    <property type="evidence" value="ECO:0007669"/>
    <property type="project" value="UniProtKB-SubCell"/>
</dbReference>
<protein>
    <recommendedName>
        <fullName evidence="4">Glucans biosynthesis glucosyltransferase H</fullName>
    </recommendedName>
</protein>
<feature type="transmembrane region" description="Helical" evidence="12">
    <location>
        <begin position="405"/>
        <end position="430"/>
    </location>
</feature>
<evidence type="ECO:0000313" key="14">
    <source>
        <dbReference type="EMBL" id="QPC42606.1"/>
    </source>
</evidence>
<evidence type="ECO:0000256" key="12">
    <source>
        <dbReference type="SAM" id="Phobius"/>
    </source>
</evidence>
<comment type="pathway">
    <text evidence="2">Glycan metabolism; osmoregulated periplasmic glucan (OPG) biosynthesis.</text>
</comment>
<evidence type="ECO:0000256" key="4">
    <source>
        <dbReference type="ARBA" id="ARBA00020585"/>
    </source>
</evidence>
<reference evidence="14 15" key="1">
    <citation type="submission" date="2020-06" db="EMBL/GenBank/DDBJ databases">
        <title>Genome sequence of 2 isolates from Red Sea Mangroves.</title>
        <authorList>
            <person name="Sefrji F."/>
            <person name="Michoud G."/>
            <person name="Merlino G."/>
            <person name="Daffonchio D."/>
        </authorList>
    </citation>
    <scope>NUCLEOTIDE SEQUENCE [LARGE SCALE GENOMIC DNA]</scope>
    <source>
        <strain evidence="14 15">R1DC25</strain>
    </source>
</reference>
<name>A0A7S8C3B9_9HYPH</name>
<evidence type="ECO:0000256" key="2">
    <source>
        <dbReference type="ARBA" id="ARBA00005001"/>
    </source>
</evidence>
<dbReference type="InterPro" id="IPR050321">
    <property type="entry name" value="Glycosyltr_2/OpgH_subfam"/>
</dbReference>
<evidence type="ECO:0000256" key="1">
    <source>
        <dbReference type="ARBA" id="ARBA00004429"/>
    </source>
</evidence>
<evidence type="ECO:0000259" key="13">
    <source>
        <dbReference type="Pfam" id="PF13632"/>
    </source>
</evidence>
<comment type="subcellular location">
    <subcellularLocation>
        <location evidence="1">Cell inner membrane</location>
        <topology evidence="1">Multi-pass membrane protein</topology>
    </subcellularLocation>
</comment>
<evidence type="ECO:0000256" key="10">
    <source>
        <dbReference type="ARBA" id="ARBA00022989"/>
    </source>
</evidence>
<dbReference type="GO" id="GO:0016758">
    <property type="term" value="F:hexosyltransferase activity"/>
    <property type="evidence" value="ECO:0007669"/>
    <property type="project" value="TreeGrafter"/>
</dbReference>
<keyword evidence="6" id="KW-0997">Cell inner membrane</keyword>
<evidence type="ECO:0000256" key="9">
    <source>
        <dbReference type="ARBA" id="ARBA00022692"/>
    </source>
</evidence>
<dbReference type="InterPro" id="IPR029044">
    <property type="entry name" value="Nucleotide-diphossugar_trans"/>
</dbReference>
<dbReference type="PANTHER" id="PTHR43867:SF5">
    <property type="entry name" value="GLUCANS BIOSYNTHESIS GLUCOSYLTRANSFERASE H"/>
    <property type="match status" value="1"/>
</dbReference>
<feature type="transmembrane region" description="Helical" evidence="12">
    <location>
        <begin position="573"/>
        <end position="595"/>
    </location>
</feature>
<dbReference type="Proteomes" id="UP000593594">
    <property type="component" value="Chromosome"/>
</dbReference>
<dbReference type="RefSeq" id="WP_213163841.1">
    <property type="nucleotide sequence ID" value="NZ_CP058214.1"/>
</dbReference>
<feature type="domain" description="Glycosyltransferase 2-like" evidence="13">
    <location>
        <begin position="234"/>
        <end position="430"/>
    </location>
</feature>
<keyword evidence="11 12" id="KW-0472">Membrane</keyword>
<dbReference type="InterPro" id="IPR001173">
    <property type="entry name" value="Glyco_trans_2-like"/>
</dbReference>
<sequence>MDQMTVAYEFDEEYPADAEASVPEEHPLAMPVQSFGEWHGGEAADTASTPPSVVRARALVLTLTLALTVVATWEMISVISVSGATALQVVFAGVFAVTFLWIALPCASALLGFACMLRDRGAGDTVPQDGPLGRNVLVMPVYNEDPEAVCGTLERMGRELAEAGAGAQFDIFILSDTRDGEIAAREEESFERLRAALHGAVAVYYRRRADNWHRKAGNVADFVCRWGGRYDHMVVLDADSYMAAPTLVALARRMASDPAAGIVQTVPMLAGGTTLFARMQQFAGRYYGPVIAHGLAAWHGRDGNYWGHNAIIRVRAFAESAGLPELKGRRPFGGHVLSHDFVEAALMRRAGWAVIMLPSLGGSYEQCPPSLITLAQRDRRWAQGNLQHMKIVGARGLHWMSRLHLVVGIMSYLASPLWLAMLLIGLLLSIQARFATPDYFPDGLALFPHWPAFDYRQALILFVFTMGVLVLPKLLGAAVAIMDRGTRARCGGAAGILFGVVAETLLSALLAPVMMLLQTRWVAEVFLGRDSGWNAQQRGDTGASIVAVARAHWVETLCGAVMALVAWTISTGVFLWLLPISLGLVLAIVLSWATAHRAAGLAFRRIRLFLIPEEVR</sequence>
<dbReference type="NCBIfam" id="NF003958">
    <property type="entry name" value="PRK05454.2-1"/>
    <property type="match status" value="1"/>
</dbReference>
<keyword evidence="8 14" id="KW-0808">Transferase</keyword>
<feature type="transmembrane region" description="Helical" evidence="12">
    <location>
        <begin position="58"/>
        <end position="80"/>
    </location>
</feature>
<dbReference type="PANTHER" id="PTHR43867">
    <property type="entry name" value="CELLULOSE SYNTHASE CATALYTIC SUBUNIT A [UDP-FORMING]"/>
    <property type="match status" value="1"/>
</dbReference>
<evidence type="ECO:0000256" key="3">
    <source>
        <dbReference type="ARBA" id="ARBA00009337"/>
    </source>
</evidence>
<keyword evidence="9 12" id="KW-0812">Transmembrane</keyword>
<feature type="transmembrane region" description="Helical" evidence="12">
    <location>
        <begin position="493"/>
        <end position="517"/>
    </location>
</feature>